<dbReference type="EMBL" id="MVBO01000131">
    <property type="protein sequence ID" value="OZJ02712.1"/>
    <property type="molecule type" value="Genomic_DNA"/>
</dbReference>
<reference evidence="2 3" key="1">
    <citation type="journal article" date="2017" name="Mycologia">
        <title>Bifiguratus adelaidae, gen. et sp. nov., a new member of Mucoromycotina in endophytic and soil-dwelling habitats.</title>
        <authorList>
            <person name="Torres-Cruz T.J."/>
            <person name="Billingsley Tobias T.L."/>
            <person name="Almatruk M."/>
            <person name="Hesse C."/>
            <person name="Kuske C.R."/>
            <person name="Desiro A."/>
            <person name="Benucci G.M."/>
            <person name="Bonito G."/>
            <person name="Stajich J.E."/>
            <person name="Dunlap C."/>
            <person name="Arnold A.E."/>
            <person name="Porras-Alfaro A."/>
        </authorList>
    </citation>
    <scope>NUCLEOTIDE SEQUENCE [LARGE SCALE GENOMIC DNA]</scope>
    <source>
        <strain evidence="2 3">AZ0501</strain>
    </source>
</reference>
<evidence type="ECO:0000256" key="1">
    <source>
        <dbReference type="SAM" id="MobiDB-lite"/>
    </source>
</evidence>
<accession>A0A261XWI3</accession>
<proteinExistence type="predicted"/>
<feature type="compositionally biased region" description="Basic and acidic residues" evidence="1">
    <location>
        <begin position="108"/>
        <end position="122"/>
    </location>
</feature>
<gene>
    <name evidence="2" type="ORF">BZG36_03848</name>
</gene>
<organism evidence="2 3">
    <name type="scientific">Bifiguratus adelaidae</name>
    <dbReference type="NCBI Taxonomy" id="1938954"/>
    <lineage>
        <taxon>Eukaryota</taxon>
        <taxon>Fungi</taxon>
        <taxon>Fungi incertae sedis</taxon>
        <taxon>Mucoromycota</taxon>
        <taxon>Mucoromycotina</taxon>
        <taxon>Endogonomycetes</taxon>
        <taxon>Endogonales</taxon>
        <taxon>Endogonales incertae sedis</taxon>
        <taxon>Bifiguratus</taxon>
    </lineage>
</organism>
<dbReference type="Proteomes" id="UP000242875">
    <property type="component" value="Unassembled WGS sequence"/>
</dbReference>
<dbReference type="OrthoDB" id="529205at2759"/>
<dbReference type="AlphaFoldDB" id="A0A261XWI3"/>
<feature type="region of interest" description="Disordered" evidence="1">
    <location>
        <begin position="199"/>
        <end position="235"/>
    </location>
</feature>
<sequence length="235" mass="25670">MQSIQRLTSSRLTRRIIANRHVLVQTTSRALSTTYIRRAEAVKHPHPHHAPKWNEELATGAEAAVKADQSPEQDLGSLQTESVARMHSQSGGSGSKDGDTAPGWNRDAATKSETRVKADRSPPRSVESLQKETVDDLHGDNGSSRKKTFDGRASDSLLGETFASASEKVKTSVSDVAKTISDNARVMLENLQKQVDAITKEEAEKETDSAKRGSQEAAKKVKERVEDAKDKVKDV</sequence>
<feature type="region of interest" description="Disordered" evidence="1">
    <location>
        <begin position="63"/>
        <end position="155"/>
    </location>
</feature>
<evidence type="ECO:0000313" key="2">
    <source>
        <dbReference type="EMBL" id="OZJ02712.1"/>
    </source>
</evidence>
<feature type="compositionally biased region" description="Basic and acidic residues" evidence="1">
    <location>
        <begin position="129"/>
        <end position="139"/>
    </location>
</feature>
<comment type="caution">
    <text evidence="2">The sequence shown here is derived from an EMBL/GenBank/DDBJ whole genome shotgun (WGS) entry which is preliminary data.</text>
</comment>
<keyword evidence="3" id="KW-1185">Reference proteome</keyword>
<evidence type="ECO:0000313" key="3">
    <source>
        <dbReference type="Proteomes" id="UP000242875"/>
    </source>
</evidence>
<feature type="compositionally biased region" description="Polar residues" evidence="1">
    <location>
        <begin position="70"/>
        <end position="82"/>
    </location>
</feature>
<name>A0A261XWI3_9FUNG</name>
<protein>
    <submittedName>
        <fullName evidence="2">Uncharacterized protein</fullName>
    </submittedName>
</protein>